<evidence type="ECO:0000256" key="1">
    <source>
        <dbReference type="ARBA" id="ARBA00023172"/>
    </source>
</evidence>
<dbReference type="InterPro" id="IPR013762">
    <property type="entry name" value="Integrase-like_cat_sf"/>
</dbReference>
<protein>
    <submittedName>
        <fullName evidence="4">Defective protein IntQ</fullName>
    </submittedName>
</protein>
<keyword evidence="1" id="KW-0233">DNA recombination</keyword>
<reference evidence="4" key="1">
    <citation type="submission" date="2019-09" db="EMBL/GenBank/DDBJ databases">
        <authorList>
            <person name="Chandra G."/>
            <person name="Truman W A."/>
        </authorList>
    </citation>
    <scope>NUCLEOTIDE SEQUENCE [LARGE SCALE GENOMIC DNA]</scope>
    <source>
        <strain evidence="4">PS652</strain>
    </source>
</reference>
<gene>
    <name evidence="4" type="primary">intQ_2</name>
    <name evidence="4" type="ORF">PS652_01588</name>
    <name evidence="3" type="ORF">PS652_02063</name>
</gene>
<accession>A0A5E6RG78</accession>
<evidence type="ECO:0000313" key="4">
    <source>
        <dbReference type="EMBL" id="VVM67196.1"/>
    </source>
</evidence>
<sequence>MRSSSPGSTPSDAGKGRVTASPFIFPPSKNAEYVRQTSDLHHQWRPVLKELGIRYRPPYNCRHTYATICLMSGLNPAFISQQLGHSVQMLLSTYARWINSSSDWSELEKLQIGIKSVSTAMPAT</sequence>
<dbReference type="Gene3D" id="1.10.443.10">
    <property type="entry name" value="Intergrase catalytic core"/>
    <property type="match status" value="1"/>
</dbReference>
<dbReference type="GO" id="GO:0015074">
    <property type="term" value="P:DNA integration"/>
    <property type="evidence" value="ECO:0007669"/>
    <property type="project" value="InterPro"/>
</dbReference>
<organism evidence="4">
    <name type="scientific">Pseudomonas fluorescens</name>
    <dbReference type="NCBI Taxonomy" id="294"/>
    <lineage>
        <taxon>Bacteria</taxon>
        <taxon>Pseudomonadati</taxon>
        <taxon>Pseudomonadota</taxon>
        <taxon>Gammaproteobacteria</taxon>
        <taxon>Pseudomonadales</taxon>
        <taxon>Pseudomonadaceae</taxon>
        <taxon>Pseudomonas</taxon>
    </lineage>
</organism>
<evidence type="ECO:0000313" key="3">
    <source>
        <dbReference type="EMBL" id="CAK9889234.1"/>
    </source>
</evidence>
<reference evidence="3 5" key="2">
    <citation type="submission" date="2024-03" db="EMBL/GenBank/DDBJ databases">
        <authorList>
            <person name="Alaster D. Moffat"/>
            <person name="Govind Chandra"/>
            <person name="Andrew W. Truman"/>
        </authorList>
    </citation>
    <scope>NUCLEOTIDE SEQUENCE [LARGE SCALE GENOMIC DNA]</scope>
    <source>
        <strain evidence="3">PS652</strain>
    </source>
</reference>
<feature type="region of interest" description="Disordered" evidence="2">
    <location>
        <begin position="1"/>
        <end position="23"/>
    </location>
</feature>
<feature type="compositionally biased region" description="Polar residues" evidence="2">
    <location>
        <begin position="1"/>
        <end position="11"/>
    </location>
</feature>
<dbReference type="GO" id="GO:0006310">
    <property type="term" value="P:DNA recombination"/>
    <property type="evidence" value="ECO:0007669"/>
    <property type="project" value="UniProtKB-KW"/>
</dbReference>
<dbReference type="InterPro" id="IPR011010">
    <property type="entry name" value="DNA_brk_join_enz"/>
</dbReference>
<evidence type="ECO:0000313" key="5">
    <source>
        <dbReference type="Proteomes" id="UP000326595"/>
    </source>
</evidence>
<dbReference type="GO" id="GO:0003677">
    <property type="term" value="F:DNA binding"/>
    <property type="evidence" value="ECO:0007669"/>
    <property type="project" value="InterPro"/>
</dbReference>
<dbReference type="AlphaFoldDB" id="A0A5E6RG78"/>
<dbReference type="EMBL" id="CABVHG010000007">
    <property type="protein sequence ID" value="VVM67196.1"/>
    <property type="molecule type" value="Genomic_DNA"/>
</dbReference>
<name>A0A5E6RG78_PSEFL</name>
<dbReference type="SUPFAM" id="SSF56349">
    <property type="entry name" value="DNA breaking-rejoining enzymes"/>
    <property type="match status" value="1"/>
</dbReference>
<proteinExistence type="predicted"/>
<evidence type="ECO:0000256" key="2">
    <source>
        <dbReference type="SAM" id="MobiDB-lite"/>
    </source>
</evidence>
<dbReference type="EMBL" id="OZ024668">
    <property type="protein sequence ID" value="CAK9889234.1"/>
    <property type="molecule type" value="Genomic_DNA"/>
</dbReference>
<dbReference type="Proteomes" id="UP000326595">
    <property type="component" value="Chromosome"/>
</dbReference>